<dbReference type="PANTHER" id="PTHR32309">
    <property type="entry name" value="TYROSINE-PROTEIN KINASE"/>
    <property type="match status" value="1"/>
</dbReference>
<accession>A0A370NB06</accession>
<evidence type="ECO:0000256" key="13">
    <source>
        <dbReference type="ARBA" id="ARBA00023169"/>
    </source>
</evidence>
<dbReference type="FunFam" id="3.40.50.300:FF:000527">
    <property type="entry name" value="Tyrosine-protein kinase etk"/>
    <property type="match status" value="1"/>
</dbReference>
<keyword evidence="11 19" id="KW-0472">Membrane</keyword>
<dbReference type="Pfam" id="PF23607">
    <property type="entry name" value="WZC_N"/>
    <property type="match status" value="1"/>
</dbReference>
<dbReference type="AlphaFoldDB" id="A0A370NB06"/>
<evidence type="ECO:0000256" key="7">
    <source>
        <dbReference type="ARBA" id="ARBA00022741"/>
    </source>
</evidence>
<dbReference type="InterPro" id="IPR025669">
    <property type="entry name" value="AAA_dom"/>
</dbReference>
<dbReference type="NCBIfam" id="TIGR01005">
    <property type="entry name" value="eps_transp_fam"/>
    <property type="match status" value="1"/>
</dbReference>
<comment type="function">
    <text evidence="15">Probably involved in polymerization and/or export of exopolysaccharide EPS I which functions as a virulence factor. May be involved in an ATP-dependent process in the pathway for EPS I production, possibly export of the trimeric repeat units across the inner membrane or their polymerization.</text>
</comment>
<keyword evidence="5" id="KW-0808">Transferase</keyword>
<name>A0A370NB06_9BURK</name>
<feature type="domain" description="AAA" evidence="21">
    <location>
        <begin position="556"/>
        <end position="702"/>
    </location>
</feature>
<comment type="caution">
    <text evidence="23">The sequence shown here is derived from an EMBL/GenBank/DDBJ whole genome shotgun (WGS) entry which is preliminary data.</text>
</comment>
<keyword evidence="13" id="KW-0270">Exopolysaccharide synthesis</keyword>
<dbReference type="Pfam" id="PF13614">
    <property type="entry name" value="AAA_31"/>
    <property type="match status" value="1"/>
</dbReference>
<comment type="subcellular location">
    <subcellularLocation>
        <location evidence="1">Cell inner membrane</location>
        <topology evidence="1">Multi-pass membrane protein</topology>
    </subcellularLocation>
</comment>
<dbReference type="OrthoDB" id="9808257at2"/>
<dbReference type="InterPro" id="IPR005700">
    <property type="entry name" value="EPS_ExoP-like"/>
</dbReference>
<dbReference type="Gene3D" id="3.40.50.300">
    <property type="entry name" value="P-loop containing nucleotide triphosphate hydrolases"/>
    <property type="match status" value="1"/>
</dbReference>
<keyword evidence="3" id="KW-1003">Cell membrane</keyword>
<evidence type="ECO:0000256" key="12">
    <source>
        <dbReference type="ARBA" id="ARBA00023137"/>
    </source>
</evidence>
<evidence type="ECO:0000256" key="9">
    <source>
        <dbReference type="ARBA" id="ARBA00022840"/>
    </source>
</evidence>
<keyword evidence="7" id="KW-0547">Nucleotide-binding</keyword>
<evidence type="ECO:0000256" key="11">
    <source>
        <dbReference type="ARBA" id="ARBA00023136"/>
    </source>
</evidence>
<evidence type="ECO:0000313" key="24">
    <source>
        <dbReference type="Proteomes" id="UP000254875"/>
    </source>
</evidence>
<dbReference type="InterPro" id="IPR032807">
    <property type="entry name" value="GNVR"/>
</dbReference>
<keyword evidence="9" id="KW-0067">ATP-binding</keyword>
<dbReference type="Pfam" id="PF02706">
    <property type="entry name" value="Wzz"/>
    <property type="match status" value="1"/>
</dbReference>
<evidence type="ECO:0000313" key="23">
    <source>
        <dbReference type="EMBL" id="RDK02779.1"/>
    </source>
</evidence>
<evidence type="ECO:0000259" key="21">
    <source>
        <dbReference type="Pfam" id="PF13614"/>
    </source>
</evidence>
<reference evidence="24" key="1">
    <citation type="submission" date="2018-05" db="EMBL/GenBank/DDBJ databases">
        <authorList>
            <person name="Feng T."/>
        </authorList>
    </citation>
    <scope>NUCLEOTIDE SEQUENCE [LARGE SCALE GENOMIC DNA]</scope>
    <source>
        <strain evidence="24">S27</strain>
    </source>
</reference>
<dbReference type="Proteomes" id="UP000254875">
    <property type="component" value="Unassembled WGS sequence"/>
</dbReference>
<evidence type="ECO:0000256" key="15">
    <source>
        <dbReference type="ARBA" id="ARBA00054296"/>
    </source>
</evidence>
<keyword evidence="24" id="KW-1185">Reference proteome</keyword>
<dbReference type="GO" id="GO:0000271">
    <property type="term" value="P:polysaccharide biosynthetic process"/>
    <property type="evidence" value="ECO:0007669"/>
    <property type="project" value="UniProtKB-KW"/>
</dbReference>
<evidence type="ECO:0000256" key="18">
    <source>
        <dbReference type="SAM" id="Coils"/>
    </source>
</evidence>
<evidence type="ECO:0000256" key="2">
    <source>
        <dbReference type="ARBA" id="ARBA00008883"/>
    </source>
</evidence>
<evidence type="ECO:0000256" key="17">
    <source>
        <dbReference type="ARBA" id="ARBA00081049"/>
    </source>
</evidence>
<evidence type="ECO:0000256" key="3">
    <source>
        <dbReference type="ARBA" id="ARBA00022475"/>
    </source>
</evidence>
<dbReference type="NCBIfam" id="TIGR01007">
    <property type="entry name" value="eps_fam"/>
    <property type="match status" value="1"/>
</dbReference>
<organism evidence="23 24">
    <name type="scientific">Paraburkholderia lacunae</name>
    <dbReference type="NCBI Taxonomy" id="2211104"/>
    <lineage>
        <taxon>Bacteria</taxon>
        <taxon>Pseudomonadati</taxon>
        <taxon>Pseudomonadota</taxon>
        <taxon>Betaproteobacteria</taxon>
        <taxon>Burkholderiales</taxon>
        <taxon>Burkholderiaceae</taxon>
        <taxon>Paraburkholderia</taxon>
    </lineage>
</organism>
<keyword evidence="18" id="KW-0175">Coiled coil</keyword>
<feature type="domain" description="Tyrosine-protein kinase G-rich" evidence="22">
    <location>
        <begin position="390"/>
        <end position="469"/>
    </location>
</feature>
<keyword evidence="10 19" id="KW-1133">Transmembrane helix</keyword>
<dbReference type="InterPro" id="IPR050445">
    <property type="entry name" value="Bact_polysacc_biosynth/exp"/>
</dbReference>
<feature type="domain" description="Polysaccharide chain length determinant N-terminal" evidence="20">
    <location>
        <begin position="19"/>
        <end position="110"/>
    </location>
</feature>
<comment type="similarity">
    <text evidence="2">Belongs to the etk/wzc family.</text>
</comment>
<dbReference type="GO" id="GO:0042802">
    <property type="term" value="F:identical protein binding"/>
    <property type="evidence" value="ECO:0007669"/>
    <property type="project" value="UniProtKB-ARBA"/>
</dbReference>
<evidence type="ECO:0000259" key="22">
    <source>
        <dbReference type="Pfam" id="PF13807"/>
    </source>
</evidence>
<evidence type="ECO:0000259" key="20">
    <source>
        <dbReference type="Pfam" id="PF02706"/>
    </source>
</evidence>
<dbReference type="SUPFAM" id="SSF52540">
    <property type="entry name" value="P-loop containing nucleoside triphosphate hydrolases"/>
    <property type="match status" value="1"/>
</dbReference>
<sequence length="747" mass="83054">MNSTSLPDHISSNASVPEELKLGVYLDALYDNWRLITSVAFAVVLVATMYAFLETPIYRADILIQVEDNPNSTKNILGDVASMFDVKTEASAEIEILRSRMVVTRTVDNLKTYIHANPVYFPFFGHWLAEHLKGVSKPGVFGYGGFCWGEERVRVPVMEVPSTMYDKEFVVVADAPGAYTLKQSSFGINVTGEIGKKLSVATDDGRLDLIIDEIHANPGAKFKLVRLSRLTAIENLQRDLRIEEKGKQSGILQASLDGSDRRLTTSILNEIALQYVRQNVDRKTEEAEKSIEFLDNQLPELKSKLEISENKFNNFRASHGTVEISEEATAILQRSVEQQNSLVALEQKREELANRFTVDHPAITALDGQIAQMRQQLAELAESARKLPPLEQQVLRLQRDVQVNTDLYTTLLNTSQQLRLIRAGKIGNVRLVDYAMVPEVPIKPKRPLVIGFSVVIGLLAGITASWIKHALFARVTDPHDLEFATGLPVYAVVPQSRLQESLFEKMHSQAKGQFLLASAEPNDAAIESLRSFRAALQFALLDTENNIVLVTGPTPGIGKSFIAANLSTVLASSNYRVLLIDADLRRGYLHQYFGIGRSLGLSELLSNSCSFKDVVRCEVLPNLDMVTTGGIVPNPSELMLQISLTRLLDSVKDRYDFVLIDSPPVLSVADTAVLARHAAVVFMVARQDVTMKGEFNESIRRLSQVGVVVKGIVFNGLKARPGRYGYGYRHYRYSSYAYDSYQGPKND</sequence>
<evidence type="ECO:0000256" key="5">
    <source>
        <dbReference type="ARBA" id="ARBA00022679"/>
    </source>
</evidence>
<evidence type="ECO:0000256" key="4">
    <source>
        <dbReference type="ARBA" id="ARBA00022519"/>
    </source>
</evidence>
<protein>
    <recommendedName>
        <fullName evidence="16">Putative tyrosine-protein kinase EpsB</fullName>
    </recommendedName>
    <alternativeName>
        <fullName evidence="17">EPS I polysaccharide export protein EpsB</fullName>
    </alternativeName>
</protein>
<evidence type="ECO:0000256" key="19">
    <source>
        <dbReference type="SAM" id="Phobius"/>
    </source>
</evidence>
<dbReference type="CDD" id="cd05387">
    <property type="entry name" value="BY-kinase"/>
    <property type="match status" value="1"/>
</dbReference>
<dbReference type="EMBL" id="QHKS01000006">
    <property type="protein sequence ID" value="RDK02779.1"/>
    <property type="molecule type" value="Genomic_DNA"/>
</dbReference>
<dbReference type="PANTHER" id="PTHR32309:SF32">
    <property type="entry name" value="TYROSINE-PROTEIN KINASE ETK-RELATED"/>
    <property type="match status" value="1"/>
</dbReference>
<dbReference type="GO" id="GO:0005524">
    <property type="term" value="F:ATP binding"/>
    <property type="evidence" value="ECO:0007669"/>
    <property type="project" value="UniProtKB-KW"/>
</dbReference>
<feature type="transmembrane region" description="Helical" evidence="19">
    <location>
        <begin position="33"/>
        <end position="53"/>
    </location>
</feature>
<gene>
    <name evidence="23" type="ORF">DLM46_11045</name>
</gene>
<dbReference type="GO" id="GO:0004713">
    <property type="term" value="F:protein tyrosine kinase activity"/>
    <property type="evidence" value="ECO:0007669"/>
    <property type="project" value="UniProtKB-KW"/>
</dbReference>
<keyword evidence="12" id="KW-0829">Tyrosine-protein kinase</keyword>
<dbReference type="GO" id="GO:0005886">
    <property type="term" value="C:plasma membrane"/>
    <property type="evidence" value="ECO:0007669"/>
    <property type="project" value="UniProtKB-SubCell"/>
</dbReference>
<dbReference type="InterPro" id="IPR005702">
    <property type="entry name" value="Wzc-like_C"/>
</dbReference>
<dbReference type="InterPro" id="IPR003856">
    <property type="entry name" value="LPS_length_determ_N"/>
</dbReference>
<evidence type="ECO:0000256" key="16">
    <source>
        <dbReference type="ARBA" id="ARBA00067833"/>
    </source>
</evidence>
<dbReference type="Pfam" id="PF13807">
    <property type="entry name" value="GNVR"/>
    <property type="match status" value="1"/>
</dbReference>
<evidence type="ECO:0000256" key="14">
    <source>
        <dbReference type="ARBA" id="ARBA00053015"/>
    </source>
</evidence>
<evidence type="ECO:0000256" key="6">
    <source>
        <dbReference type="ARBA" id="ARBA00022692"/>
    </source>
</evidence>
<proteinExistence type="inferred from homology"/>
<feature type="coiled-coil region" evidence="18">
    <location>
        <begin position="277"/>
        <end position="311"/>
    </location>
</feature>
<dbReference type="InterPro" id="IPR027417">
    <property type="entry name" value="P-loop_NTPase"/>
</dbReference>
<keyword evidence="6 19" id="KW-0812">Transmembrane</keyword>
<feature type="transmembrane region" description="Helical" evidence="19">
    <location>
        <begin position="448"/>
        <end position="467"/>
    </location>
</feature>
<feature type="coiled-coil region" evidence="18">
    <location>
        <begin position="335"/>
        <end position="383"/>
    </location>
</feature>
<keyword evidence="8 23" id="KW-0418">Kinase</keyword>
<dbReference type="RefSeq" id="WP_115100804.1">
    <property type="nucleotide sequence ID" value="NZ_QHKS01000006.1"/>
</dbReference>
<evidence type="ECO:0000256" key="1">
    <source>
        <dbReference type="ARBA" id="ARBA00004429"/>
    </source>
</evidence>
<keyword evidence="4" id="KW-0997">Cell inner membrane</keyword>
<evidence type="ECO:0000256" key="8">
    <source>
        <dbReference type="ARBA" id="ARBA00022777"/>
    </source>
</evidence>
<evidence type="ECO:0000256" key="10">
    <source>
        <dbReference type="ARBA" id="ARBA00022989"/>
    </source>
</evidence>
<comment type="catalytic activity">
    <reaction evidence="14">
        <text>L-tyrosyl-[protein] + ATP = O-phospho-L-tyrosyl-[protein] + ADP + H(+)</text>
        <dbReference type="Rhea" id="RHEA:10596"/>
        <dbReference type="Rhea" id="RHEA-COMP:10136"/>
        <dbReference type="Rhea" id="RHEA-COMP:20101"/>
        <dbReference type="ChEBI" id="CHEBI:15378"/>
        <dbReference type="ChEBI" id="CHEBI:30616"/>
        <dbReference type="ChEBI" id="CHEBI:46858"/>
        <dbReference type="ChEBI" id="CHEBI:61978"/>
        <dbReference type="ChEBI" id="CHEBI:456216"/>
    </reaction>
</comment>